<dbReference type="Pfam" id="PF07687">
    <property type="entry name" value="M20_dimer"/>
    <property type="match status" value="1"/>
</dbReference>
<keyword evidence="3" id="KW-1185">Reference proteome</keyword>
<gene>
    <name evidence="2" type="ORF">G5A70_12235</name>
</gene>
<dbReference type="EMBL" id="JAAITA010000019">
    <property type="protein sequence ID" value="NSJ86922.1"/>
    <property type="molecule type" value="Genomic_DNA"/>
</dbReference>
<accession>A0ABX2IEB0</accession>
<evidence type="ECO:0000259" key="1">
    <source>
        <dbReference type="Pfam" id="PF07687"/>
    </source>
</evidence>
<evidence type="ECO:0000313" key="3">
    <source>
        <dbReference type="Proteomes" id="UP000822142"/>
    </source>
</evidence>
<dbReference type="RefSeq" id="WP_173749921.1">
    <property type="nucleotide sequence ID" value="NZ_JAAITA010000019.1"/>
</dbReference>
<dbReference type="Proteomes" id="UP000822142">
    <property type="component" value="Unassembled WGS sequence"/>
</dbReference>
<protein>
    <submittedName>
        <fullName evidence="2">Aminoacyl-histidine dipeptidase</fullName>
    </submittedName>
</protein>
<dbReference type="Gene3D" id="3.40.630.10">
    <property type="entry name" value="Zn peptidases"/>
    <property type="match status" value="2"/>
</dbReference>
<proteinExistence type="predicted"/>
<dbReference type="InterPro" id="IPR001160">
    <property type="entry name" value="Peptidase_M20C"/>
</dbReference>
<dbReference type="PANTHER" id="PTHR43501:SF1">
    <property type="entry name" value="CYTOSOL NON-SPECIFIC DIPEPTIDASE"/>
    <property type="match status" value="1"/>
</dbReference>
<organism evidence="2 3">
    <name type="scientific">Blautia hansenii</name>
    <name type="common">Ruminococcus hansenii</name>
    <dbReference type="NCBI Taxonomy" id="1322"/>
    <lineage>
        <taxon>Bacteria</taxon>
        <taxon>Bacillati</taxon>
        <taxon>Bacillota</taxon>
        <taxon>Clostridia</taxon>
        <taxon>Lachnospirales</taxon>
        <taxon>Lachnospiraceae</taxon>
        <taxon>Blautia</taxon>
    </lineage>
</organism>
<dbReference type="InterPro" id="IPR011650">
    <property type="entry name" value="Peptidase_M20_dimer"/>
</dbReference>
<evidence type="ECO:0000313" key="2">
    <source>
        <dbReference type="EMBL" id="NSJ86922.1"/>
    </source>
</evidence>
<reference evidence="2 3" key="1">
    <citation type="journal article" date="2020" name="Cell Host Microbe">
        <title>Functional and Genomic Variation between Human-Derived Isolates of Lachnospiraceae Reveals Inter- and Intra-Species Diversity.</title>
        <authorList>
            <person name="Sorbara M.T."/>
            <person name="Littmann E.R."/>
            <person name="Fontana E."/>
            <person name="Moody T.U."/>
            <person name="Kohout C.E."/>
            <person name="Gjonbalaj M."/>
            <person name="Eaton V."/>
            <person name="Seok R."/>
            <person name="Leiner I.M."/>
            <person name="Pamer E.G."/>
        </authorList>
    </citation>
    <scope>NUCLEOTIDE SEQUENCE [LARGE SCALE GENOMIC DNA]</scope>
    <source>
        <strain evidence="2 3">MSK.15.26</strain>
    </source>
</reference>
<comment type="caution">
    <text evidence="2">The sequence shown here is derived from an EMBL/GenBank/DDBJ whole genome shotgun (WGS) entry which is preliminary data.</text>
</comment>
<dbReference type="PANTHER" id="PTHR43501">
    <property type="entry name" value="CYTOSOL NON-SPECIFIC DIPEPTIDASE"/>
    <property type="match status" value="1"/>
</dbReference>
<sequence length="469" mass="52688">MGMQKQIEDLLQDRVFEIFYGISQIPRQSFHEEQISRYLVEWAQKRGLFVVRDKHNNVLIRKAASKAMEKEEGLILQAHMDMVCEKALASTHDFSKDPIPWNIEGDYLTTGGETTLGADDGIGMALAMALLEEEDLSGAAGFDTSLLQGTRMINLDNAKDNEILCGSCGGEAVEVKIPLNREEKKEGWKLFELCITGLKGGHSGEDIHRGHGNANKFLARVLLELEKVTELKIARIKGGTFRLAIPREASLVLALPQDKEEEAREKCGQVYKNLKEEYLSAAEKLEIKMCPYNGQITEVHDAEKIIHMIMFSPDNIFEMNSDMENLVSSSDNMGELYLTDGMLHIVYEIRAARNSARDYIAQVIERLAEMMGGSSQVHSAYPGWDYHANSVLRKFAVKVFIEQNGQKPISRCVHAGLECGCFFETMPELDAISIGPNCEGLHSPQEKLSISSTKKMYKILKKIIEEMYK</sequence>
<dbReference type="SUPFAM" id="SSF53187">
    <property type="entry name" value="Zn-dependent exopeptidases"/>
    <property type="match status" value="1"/>
</dbReference>
<feature type="domain" description="Peptidase M20 dimerisation" evidence="1">
    <location>
        <begin position="197"/>
        <end position="279"/>
    </location>
</feature>
<dbReference type="PRINTS" id="PR00934">
    <property type="entry name" value="XHISDIPTASE"/>
</dbReference>
<dbReference type="PIRSF" id="PIRSF016599">
    <property type="entry name" value="Xaa-His_dipept"/>
    <property type="match status" value="1"/>
</dbReference>
<name>A0ABX2IEB0_BLAHA</name>
<dbReference type="NCBIfam" id="TIGR01893">
    <property type="entry name" value="aa-his-dipept"/>
    <property type="match status" value="1"/>
</dbReference>